<dbReference type="EMBL" id="JBHSGN010000094">
    <property type="protein sequence ID" value="MFC4675271.1"/>
    <property type="molecule type" value="Genomic_DNA"/>
</dbReference>
<keyword evidence="2" id="KW-1185">Reference proteome</keyword>
<name>A0ABV9L0A8_9BACT</name>
<organism evidence="1 2">
    <name type="scientific">Dysgonomonas termitidis</name>
    <dbReference type="NCBI Taxonomy" id="1516126"/>
    <lineage>
        <taxon>Bacteria</taxon>
        <taxon>Pseudomonadati</taxon>
        <taxon>Bacteroidota</taxon>
        <taxon>Bacteroidia</taxon>
        <taxon>Bacteroidales</taxon>
        <taxon>Dysgonomonadaceae</taxon>
        <taxon>Dysgonomonas</taxon>
    </lineage>
</organism>
<protein>
    <submittedName>
        <fullName evidence="1">Uncharacterized protein</fullName>
    </submittedName>
</protein>
<evidence type="ECO:0000313" key="1">
    <source>
        <dbReference type="EMBL" id="MFC4675271.1"/>
    </source>
</evidence>
<gene>
    <name evidence="1" type="ORF">ACFO6W_16355</name>
</gene>
<accession>A0ABV9L0A8</accession>
<proteinExistence type="predicted"/>
<dbReference type="Proteomes" id="UP001596023">
    <property type="component" value="Unassembled WGS sequence"/>
</dbReference>
<sequence>MNNKLPCECEDSTLQCFYISILNNWTYEINKIVALNYIRQTEPHYFNILESDSLYYKIEGENQNWEKIILEIQIEGDTLFLHGENTTSKFVSSKTSNNEVEYLYIDNIGLLNKALKQRNYSSIEEIIKENNLGFSCNTWWSNGLNILYKDGGNKELKLWILEVQNGYLYIDKILNPLRSPFEPIKRKLIMKMKWDDLLSMKSSPCST</sequence>
<comment type="caution">
    <text evidence="1">The sequence shown here is derived from an EMBL/GenBank/DDBJ whole genome shotgun (WGS) entry which is preliminary data.</text>
</comment>
<reference evidence="2" key="1">
    <citation type="journal article" date="2019" name="Int. J. Syst. Evol. Microbiol.">
        <title>The Global Catalogue of Microorganisms (GCM) 10K type strain sequencing project: providing services to taxonomists for standard genome sequencing and annotation.</title>
        <authorList>
            <consortium name="The Broad Institute Genomics Platform"/>
            <consortium name="The Broad Institute Genome Sequencing Center for Infectious Disease"/>
            <person name="Wu L."/>
            <person name="Ma J."/>
        </authorList>
    </citation>
    <scope>NUCLEOTIDE SEQUENCE [LARGE SCALE GENOMIC DNA]</scope>
    <source>
        <strain evidence="2">CCUG 66188</strain>
    </source>
</reference>
<evidence type="ECO:0000313" key="2">
    <source>
        <dbReference type="Proteomes" id="UP001596023"/>
    </source>
</evidence>